<evidence type="ECO:0000256" key="1">
    <source>
        <dbReference type="ARBA" id="ARBA00007992"/>
    </source>
</evidence>
<dbReference type="GeneID" id="83175497"/>
<dbReference type="RefSeq" id="XP_058313608.1">
    <property type="nucleotide sequence ID" value="XM_058448197.1"/>
</dbReference>
<proteinExistence type="inferred from homology"/>
<dbReference type="Pfam" id="PF01494">
    <property type="entry name" value="FAD_binding_3"/>
    <property type="match status" value="1"/>
</dbReference>
<dbReference type="OrthoDB" id="16820at2759"/>
<evidence type="ECO:0000256" key="3">
    <source>
        <dbReference type="ARBA" id="ARBA00022827"/>
    </source>
</evidence>
<evidence type="ECO:0000256" key="2">
    <source>
        <dbReference type="ARBA" id="ARBA00022630"/>
    </source>
</evidence>
<dbReference type="InterPro" id="IPR050493">
    <property type="entry name" value="FAD-dep_Monooxygenase_BioMet"/>
</dbReference>
<dbReference type="GO" id="GO:0071949">
    <property type="term" value="F:FAD binding"/>
    <property type="evidence" value="ECO:0007669"/>
    <property type="project" value="InterPro"/>
</dbReference>
<keyword evidence="3" id="KW-0274">FAD</keyword>
<sequence length="444" mass="49245">MTKTEKDRPEQVDIIIVGLGIAGLTAAIECHRNGHNVIAFDRTPSLLHVGDIFSIGSNAVSVIRHWEDGAVSSSLNEARCAIDEIQIFDQTGKLQDVNNMEGYRDGEGYVVNRAEAIGIFFEYAQRLGVDLRFGANVTDYWEDEHNAGIFVDGMRIEADCVIATDGIHSKAREAICGTAVTPKKTGSAIYRSGYSAEELSQTHAAEWLTKGKEGKDQLYHFIGKDVTFLVGTGRRGKDVYWGCMHKVYSHPGLRHIRDTKSLQSLHDVSEAWLQVSDVTRALKHITSWEVKHRLEPIITSTPQGKCFDHLVLTMDPLPSWLSKKNRMILLGDAAHPFLPNTGQGANQCIEDGATVAICLKLAGKSGVTTGLRVAERLRYQRVAKIQELGHKMLETLQNAKWEGENAEETPTMVTRPAWICSHDCQQHANAEFHKVASMLDDSKN</sequence>
<evidence type="ECO:0000256" key="5">
    <source>
        <dbReference type="ARBA" id="ARBA00023033"/>
    </source>
</evidence>
<comment type="caution">
    <text evidence="7">The sequence shown here is derived from an EMBL/GenBank/DDBJ whole genome shotgun (WGS) entry which is preliminary data.</text>
</comment>
<organism evidence="7 8">
    <name type="scientific">Penicillium cinerascens</name>
    <dbReference type="NCBI Taxonomy" id="70096"/>
    <lineage>
        <taxon>Eukaryota</taxon>
        <taxon>Fungi</taxon>
        <taxon>Dikarya</taxon>
        <taxon>Ascomycota</taxon>
        <taxon>Pezizomycotina</taxon>
        <taxon>Eurotiomycetes</taxon>
        <taxon>Eurotiomycetidae</taxon>
        <taxon>Eurotiales</taxon>
        <taxon>Aspergillaceae</taxon>
        <taxon>Penicillium</taxon>
    </lineage>
</organism>
<keyword evidence="4" id="KW-0560">Oxidoreductase</keyword>
<reference evidence="7" key="1">
    <citation type="submission" date="2022-12" db="EMBL/GenBank/DDBJ databases">
        <authorList>
            <person name="Petersen C."/>
        </authorList>
    </citation>
    <scope>NUCLEOTIDE SEQUENCE</scope>
    <source>
        <strain evidence="7">IBT 15544</strain>
    </source>
</reference>
<dbReference type="PANTHER" id="PTHR13789">
    <property type="entry name" value="MONOOXYGENASE"/>
    <property type="match status" value="1"/>
</dbReference>
<keyword evidence="8" id="KW-1185">Reference proteome</keyword>
<gene>
    <name evidence="7" type="ORF">N7498_001134</name>
</gene>
<dbReference type="SUPFAM" id="SSF51905">
    <property type="entry name" value="FAD/NAD(P)-binding domain"/>
    <property type="match status" value="1"/>
</dbReference>
<evidence type="ECO:0000313" key="7">
    <source>
        <dbReference type="EMBL" id="KAJ5219035.1"/>
    </source>
</evidence>
<accession>A0A9W9TEW7</accession>
<dbReference type="Proteomes" id="UP001150904">
    <property type="component" value="Unassembled WGS sequence"/>
</dbReference>
<protein>
    <recommendedName>
        <fullName evidence="6">FAD-binding domain-containing protein</fullName>
    </recommendedName>
</protein>
<dbReference type="InterPro" id="IPR036188">
    <property type="entry name" value="FAD/NAD-bd_sf"/>
</dbReference>
<dbReference type="Gene3D" id="3.50.50.60">
    <property type="entry name" value="FAD/NAD(P)-binding domain"/>
    <property type="match status" value="1"/>
</dbReference>
<keyword evidence="2" id="KW-0285">Flavoprotein</keyword>
<dbReference type="EMBL" id="JAPQKR010000004">
    <property type="protein sequence ID" value="KAJ5219035.1"/>
    <property type="molecule type" value="Genomic_DNA"/>
</dbReference>
<name>A0A9W9TEW7_9EURO</name>
<reference evidence="7" key="2">
    <citation type="journal article" date="2023" name="IMA Fungus">
        <title>Comparative genomic study of the Penicillium genus elucidates a diverse pangenome and 15 lateral gene transfer events.</title>
        <authorList>
            <person name="Petersen C."/>
            <person name="Sorensen T."/>
            <person name="Nielsen M.R."/>
            <person name="Sondergaard T.E."/>
            <person name="Sorensen J.L."/>
            <person name="Fitzpatrick D.A."/>
            <person name="Frisvad J.C."/>
            <person name="Nielsen K.L."/>
        </authorList>
    </citation>
    <scope>NUCLEOTIDE SEQUENCE</scope>
    <source>
        <strain evidence="7">IBT 15544</strain>
    </source>
</reference>
<keyword evidence="5" id="KW-0503">Monooxygenase</keyword>
<evidence type="ECO:0000313" key="8">
    <source>
        <dbReference type="Proteomes" id="UP001150904"/>
    </source>
</evidence>
<evidence type="ECO:0000259" key="6">
    <source>
        <dbReference type="Pfam" id="PF01494"/>
    </source>
</evidence>
<evidence type="ECO:0000256" key="4">
    <source>
        <dbReference type="ARBA" id="ARBA00023002"/>
    </source>
</evidence>
<comment type="similarity">
    <text evidence="1">Belongs to the paxM FAD-dependent monooxygenase family.</text>
</comment>
<dbReference type="InterPro" id="IPR002938">
    <property type="entry name" value="FAD-bd"/>
</dbReference>
<feature type="domain" description="FAD-binding" evidence="6">
    <location>
        <begin position="12"/>
        <end position="381"/>
    </location>
</feature>
<dbReference type="AlphaFoldDB" id="A0A9W9TEW7"/>
<dbReference type="PANTHER" id="PTHR13789:SF236">
    <property type="entry name" value="MONOOXYGENASE, PUTATIVE (AFU_ORTHOLOGUE AFUA_6G12060)-RELATED"/>
    <property type="match status" value="1"/>
</dbReference>
<dbReference type="GO" id="GO:0004497">
    <property type="term" value="F:monooxygenase activity"/>
    <property type="evidence" value="ECO:0007669"/>
    <property type="project" value="UniProtKB-KW"/>
</dbReference>
<dbReference type="PRINTS" id="PR00420">
    <property type="entry name" value="RNGMNOXGNASE"/>
</dbReference>